<dbReference type="SUPFAM" id="SSF56655">
    <property type="entry name" value="Carbohydrate phosphatase"/>
    <property type="match status" value="1"/>
</dbReference>
<dbReference type="PANTHER" id="PTHR43028">
    <property type="entry name" value="3'(2'),5'-BISPHOSPHATE NUCLEOTIDASE 1"/>
    <property type="match status" value="1"/>
</dbReference>
<dbReference type="InterPro" id="IPR000760">
    <property type="entry name" value="Inositol_monophosphatase-like"/>
</dbReference>
<dbReference type="Gene3D" id="3.30.540.10">
    <property type="entry name" value="Fructose-1,6-Bisphosphatase, subunit A, domain 1"/>
    <property type="match status" value="1"/>
</dbReference>
<dbReference type="Proteomes" id="UP000199648">
    <property type="component" value="Unassembled WGS sequence"/>
</dbReference>
<feature type="binding site" evidence="8">
    <location>
        <begin position="98"/>
        <end position="101"/>
    </location>
    <ligand>
        <name>substrate</name>
    </ligand>
</feature>
<dbReference type="RefSeq" id="WP_092999089.1">
    <property type="nucleotide sequence ID" value="NZ_FMWD01000015.1"/>
</dbReference>
<feature type="binding site" evidence="8">
    <location>
        <position position="223"/>
    </location>
    <ligand>
        <name>Mg(2+)</name>
        <dbReference type="ChEBI" id="CHEBI:18420"/>
        <label>2</label>
    </ligand>
</feature>
<feature type="binding site" evidence="8">
    <location>
        <position position="223"/>
    </location>
    <ligand>
        <name>substrate</name>
    </ligand>
</feature>
<feature type="binding site" evidence="8">
    <location>
        <position position="76"/>
    </location>
    <ligand>
        <name>substrate</name>
    </ligand>
</feature>
<dbReference type="GO" id="GO:0005886">
    <property type="term" value="C:plasma membrane"/>
    <property type="evidence" value="ECO:0007669"/>
    <property type="project" value="UniProtKB-SubCell"/>
</dbReference>
<organism evidence="10 11">
    <name type="scientific">Thiohalomonas denitrificans</name>
    <dbReference type="NCBI Taxonomy" id="415747"/>
    <lineage>
        <taxon>Bacteria</taxon>
        <taxon>Pseudomonadati</taxon>
        <taxon>Pseudomonadota</taxon>
        <taxon>Gammaproteobacteria</taxon>
        <taxon>Thiohalomonadales</taxon>
        <taxon>Thiohalomonadaceae</taxon>
        <taxon>Thiohalomonas</taxon>
    </lineage>
</organism>
<feature type="binding site" evidence="9">
    <location>
        <position position="76"/>
    </location>
    <ligand>
        <name>Mg(2+)</name>
        <dbReference type="ChEBI" id="CHEBI:18420"/>
        <label>1</label>
        <note>catalytic</note>
    </ligand>
</feature>
<feature type="binding site" evidence="9">
    <location>
        <position position="96"/>
    </location>
    <ligand>
        <name>Mg(2+)</name>
        <dbReference type="ChEBI" id="CHEBI:18420"/>
        <label>1</label>
        <note>catalytic</note>
    </ligand>
</feature>
<dbReference type="EMBL" id="FMWD01000015">
    <property type="protein sequence ID" value="SCZ67501.1"/>
    <property type="molecule type" value="Genomic_DNA"/>
</dbReference>
<keyword evidence="6 8" id="KW-0460">Magnesium</keyword>
<dbReference type="GO" id="GO:0008441">
    <property type="term" value="F:3'(2'),5'-bisphosphate nucleotidase activity"/>
    <property type="evidence" value="ECO:0007669"/>
    <property type="project" value="UniProtKB-UniRule"/>
</dbReference>
<keyword evidence="4 8" id="KW-0479">Metal-binding</keyword>
<comment type="function">
    <text evidence="8">Converts adenosine-3',5'-bisphosphate (PAP) to AMP.</text>
</comment>
<keyword evidence="5 8" id="KW-0378">Hydrolase</keyword>
<dbReference type="InterPro" id="IPR050725">
    <property type="entry name" value="CysQ/Inositol_MonoPase"/>
</dbReference>
<evidence type="ECO:0000256" key="7">
    <source>
        <dbReference type="ARBA" id="ARBA00023136"/>
    </source>
</evidence>
<dbReference type="FunFam" id="3.30.540.10:FF:000007">
    <property type="entry name" value="3'(2'),5'-bisphosphate nucleotidase CysQ"/>
    <property type="match status" value="1"/>
</dbReference>
<comment type="subcellular location">
    <subcellularLocation>
        <location evidence="8">Cell inner membrane</location>
        <topology evidence="8">Peripheral membrane protein</topology>
        <orientation evidence="8">Cytoplasmic side</orientation>
    </subcellularLocation>
</comment>
<feature type="binding site" evidence="8">
    <location>
        <position position="99"/>
    </location>
    <ligand>
        <name>Mg(2+)</name>
        <dbReference type="ChEBI" id="CHEBI:18420"/>
        <label>2</label>
    </ligand>
</feature>
<gene>
    <name evidence="8" type="primary">cysQ</name>
    <name evidence="10" type="ORF">SAMN03097708_03150</name>
</gene>
<dbReference type="Pfam" id="PF00459">
    <property type="entry name" value="Inositol_P"/>
    <property type="match status" value="1"/>
</dbReference>
<keyword evidence="2 8" id="KW-1003">Cell membrane</keyword>
<dbReference type="AlphaFoldDB" id="A0A1G5R221"/>
<dbReference type="GO" id="GO:0000103">
    <property type="term" value="P:sulfate assimilation"/>
    <property type="evidence" value="ECO:0007669"/>
    <property type="project" value="TreeGrafter"/>
</dbReference>
<evidence type="ECO:0000256" key="6">
    <source>
        <dbReference type="ARBA" id="ARBA00022842"/>
    </source>
</evidence>
<name>A0A1G5R221_9GAMM</name>
<comment type="similarity">
    <text evidence="1 8">Belongs to the inositol monophosphatase superfamily. CysQ family.</text>
</comment>
<dbReference type="NCBIfam" id="TIGR01331">
    <property type="entry name" value="bisphos_cysQ"/>
    <property type="match status" value="1"/>
</dbReference>
<keyword evidence="7 8" id="KW-0472">Membrane</keyword>
<evidence type="ECO:0000313" key="10">
    <source>
        <dbReference type="EMBL" id="SCZ67501.1"/>
    </source>
</evidence>
<evidence type="ECO:0000256" key="5">
    <source>
        <dbReference type="ARBA" id="ARBA00022801"/>
    </source>
</evidence>
<evidence type="ECO:0000313" key="11">
    <source>
        <dbReference type="Proteomes" id="UP000199648"/>
    </source>
</evidence>
<feature type="binding site" evidence="9">
    <location>
        <position position="98"/>
    </location>
    <ligand>
        <name>Mg(2+)</name>
        <dbReference type="ChEBI" id="CHEBI:18420"/>
        <label>1</label>
        <note>catalytic</note>
    </ligand>
</feature>
<evidence type="ECO:0000256" key="8">
    <source>
        <dbReference type="HAMAP-Rule" id="MF_02095"/>
    </source>
</evidence>
<proteinExistence type="inferred from homology"/>
<dbReference type="GO" id="GO:0000287">
    <property type="term" value="F:magnesium ion binding"/>
    <property type="evidence" value="ECO:0007669"/>
    <property type="project" value="UniProtKB-UniRule"/>
</dbReference>
<dbReference type="CDD" id="cd01638">
    <property type="entry name" value="CysQ"/>
    <property type="match status" value="1"/>
</dbReference>
<dbReference type="GO" id="GO:0050427">
    <property type="term" value="P:3'-phosphoadenosine 5'-phosphosulfate metabolic process"/>
    <property type="evidence" value="ECO:0007669"/>
    <property type="project" value="TreeGrafter"/>
</dbReference>
<evidence type="ECO:0000256" key="3">
    <source>
        <dbReference type="ARBA" id="ARBA00022519"/>
    </source>
</evidence>
<protein>
    <recommendedName>
        <fullName evidence="8">3'(2'),5'-bisphosphate nucleotidase CysQ</fullName>
        <ecNumber evidence="8">3.1.3.7</ecNumber>
    </recommendedName>
    <alternativeName>
        <fullName evidence="8">3'(2'),5-bisphosphonucleoside 3'(2')-phosphohydrolase</fullName>
    </alternativeName>
    <alternativeName>
        <fullName evidence="8">3'-phosphoadenosine 5'-phosphate phosphatase</fullName>
        <shortName evidence="8">PAP phosphatase</shortName>
    </alternativeName>
</protein>
<dbReference type="OrthoDB" id="9785695at2"/>
<reference evidence="10 11" key="1">
    <citation type="submission" date="2016-10" db="EMBL/GenBank/DDBJ databases">
        <authorList>
            <person name="de Groot N.N."/>
        </authorList>
    </citation>
    <scope>NUCLEOTIDE SEQUENCE [LARGE SCALE GENOMIC DNA]</scope>
    <source>
        <strain evidence="10 11">HLD2</strain>
    </source>
</reference>
<feature type="binding site" evidence="8">
    <location>
        <position position="76"/>
    </location>
    <ligand>
        <name>Mg(2+)</name>
        <dbReference type="ChEBI" id="CHEBI:18420"/>
        <label>1</label>
    </ligand>
</feature>
<feature type="binding site" evidence="8">
    <location>
        <position position="96"/>
    </location>
    <ligand>
        <name>Mg(2+)</name>
        <dbReference type="ChEBI" id="CHEBI:18420"/>
        <label>2</label>
    </ligand>
</feature>
<dbReference type="EC" id="3.1.3.7" evidence="8"/>
<dbReference type="PRINTS" id="PR00377">
    <property type="entry name" value="IMPHPHTASES"/>
</dbReference>
<evidence type="ECO:0000256" key="2">
    <source>
        <dbReference type="ARBA" id="ARBA00022475"/>
    </source>
</evidence>
<sequence length="279" mass="31690">MVSHRDHHRIDPCELLTPALEVAIDAGRRILEIYEAGFKIEQKEDETPLTEADTAASDIIEKGLSELTPELPVLTEESVKIPYSVRRRWSRYWLVDPLDGTREFIQRTGEFTVNIALIHDQEPVLGIVYAPAMGVYYYACRGQGAYKRNDCCNPERIRTRRLEPGRPVVVAGSRSHRGDAMEAFLKQLREYEFVPLGSALKSCLVAEGTADIYARLGPTSEWDTAATQCIVEEAGGLITDTRMRPLRYNTKEDLLNPHFFTFGDREVDWSRYLGAQLRP</sequence>
<feature type="binding site" evidence="8">
    <location>
        <position position="98"/>
    </location>
    <ligand>
        <name>Mg(2+)</name>
        <dbReference type="ChEBI" id="CHEBI:18420"/>
        <label>1</label>
    </ligand>
</feature>
<dbReference type="InterPro" id="IPR006240">
    <property type="entry name" value="CysQ"/>
</dbReference>
<feature type="binding site" evidence="9">
    <location>
        <position position="223"/>
    </location>
    <ligand>
        <name>Mg(2+)</name>
        <dbReference type="ChEBI" id="CHEBI:18420"/>
        <label>1</label>
        <note>catalytic</note>
    </ligand>
</feature>
<keyword evidence="3 8" id="KW-0997">Cell inner membrane</keyword>
<evidence type="ECO:0000256" key="1">
    <source>
        <dbReference type="ARBA" id="ARBA00005289"/>
    </source>
</evidence>
<keyword evidence="11" id="KW-1185">Reference proteome</keyword>
<feature type="binding site" evidence="9">
    <location>
        <position position="99"/>
    </location>
    <ligand>
        <name>Mg(2+)</name>
        <dbReference type="ChEBI" id="CHEBI:18420"/>
        <label>1</label>
        <note>catalytic</note>
    </ligand>
</feature>
<evidence type="ECO:0000256" key="9">
    <source>
        <dbReference type="PIRSR" id="PIRSR600760-2"/>
    </source>
</evidence>
<dbReference type="HAMAP" id="MF_02095">
    <property type="entry name" value="CysQ"/>
    <property type="match status" value="1"/>
</dbReference>
<dbReference type="STRING" id="415747.SAMN03097708_03150"/>
<evidence type="ECO:0000256" key="4">
    <source>
        <dbReference type="ARBA" id="ARBA00022723"/>
    </source>
</evidence>
<comment type="cofactor">
    <cofactor evidence="8 9">
        <name>Mg(2+)</name>
        <dbReference type="ChEBI" id="CHEBI:18420"/>
    </cofactor>
</comment>
<comment type="catalytic activity">
    <reaction evidence="8">
        <text>adenosine 3',5'-bisphosphate + H2O = AMP + phosphate</text>
        <dbReference type="Rhea" id="RHEA:10040"/>
        <dbReference type="ChEBI" id="CHEBI:15377"/>
        <dbReference type="ChEBI" id="CHEBI:43474"/>
        <dbReference type="ChEBI" id="CHEBI:58343"/>
        <dbReference type="ChEBI" id="CHEBI:456215"/>
        <dbReference type="EC" id="3.1.3.7"/>
    </reaction>
</comment>
<accession>A0A1G5R221</accession>
<dbReference type="PANTHER" id="PTHR43028:SF7">
    <property type="entry name" value="3'(2'),5'-BISPHOSPHATE NUCLEOTIDASE CYSQ"/>
    <property type="match status" value="1"/>
</dbReference>
<dbReference type="Gene3D" id="3.40.190.80">
    <property type="match status" value="1"/>
</dbReference>
<feature type="binding site" evidence="8">
    <location>
        <position position="96"/>
    </location>
    <ligand>
        <name>Mg(2+)</name>
        <dbReference type="ChEBI" id="CHEBI:18420"/>
        <label>1</label>
    </ligand>
</feature>